<dbReference type="Proteomes" id="UP000287651">
    <property type="component" value="Unassembled WGS sequence"/>
</dbReference>
<evidence type="ECO:0000313" key="2">
    <source>
        <dbReference type="EMBL" id="RRT85502.1"/>
    </source>
</evidence>
<evidence type="ECO:0000256" key="1">
    <source>
        <dbReference type="SAM" id="MobiDB-lite"/>
    </source>
</evidence>
<feature type="region of interest" description="Disordered" evidence="1">
    <location>
        <begin position="12"/>
        <end position="55"/>
    </location>
</feature>
<protein>
    <submittedName>
        <fullName evidence="2">Uncharacterized protein</fullName>
    </submittedName>
</protein>
<evidence type="ECO:0000313" key="3">
    <source>
        <dbReference type="Proteomes" id="UP000287651"/>
    </source>
</evidence>
<feature type="region of interest" description="Disordered" evidence="1">
    <location>
        <begin position="90"/>
        <end position="109"/>
    </location>
</feature>
<proteinExistence type="predicted"/>
<sequence length="109" mass="11651">MYPRASCITKTISNLSNGDDSASWKATGPDGRGGGKRSVGLRESEEGIGGVLTGRGGAEAENVHRRRKEGVRWPVILREEGIKGVSFDNEVGGLASEVGEGRKRRGRTR</sequence>
<dbReference type="EMBL" id="AMZH03000105">
    <property type="protein sequence ID" value="RRT85502.1"/>
    <property type="molecule type" value="Genomic_DNA"/>
</dbReference>
<accession>A0A427BAI1</accession>
<comment type="caution">
    <text evidence="2">The sequence shown here is derived from an EMBL/GenBank/DDBJ whole genome shotgun (WGS) entry which is preliminary data.</text>
</comment>
<organism evidence="2 3">
    <name type="scientific">Ensete ventricosum</name>
    <name type="common">Abyssinian banana</name>
    <name type="synonym">Musa ensete</name>
    <dbReference type="NCBI Taxonomy" id="4639"/>
    <lineage>
        <taxon>Eukaryota</taxon>
        <taxon>Viridiplantae</taxon>
        <taxon>Streptophyta</taxon>
        <taxon>Embryophyta</taxon>
        <taxon>Tracheophyta</taxon>
        <taxon>Spermatophyta</taxon>
        <taxon>Magnoliopsida</taxon>
        <taxon>Liliopsida</taxon>
        <taxon>Zingiberales</taxon>
        <taxon>Musaceae</taxon>
        <taxon>Ensete</taxon>
    </lineage>
</organism>
<reference evidence="2 3" key="1">
    <citation type="journal article" date="2014" name="Agronomy (Basel)">
        <title>A Draft Genome Sequence for Ensete ventricosum, the Drought-Tolerant Tree Against Hunger.</title>
        <authorList>
            <person name="Harrison J."/>
            <person name="Moore K.A."/>
            <person name="Paszkiewicz K."/>
            <person name="Jones T."/>
            <person name="Grant M."/>
            <person name="Ambacheew D."/>
            <person name="Muzemil S."/>
            <person name="Studholme D.J."/>
        </authorList>
    </citation>
    <scope>NUCLEOTIDE SEQUENCE [LARGE SCALE GENOMIC DNA]</scope>
</reference>
<dbReference type="AlphaFoldDB" id="A0A427BAI1"/>
<name>A0A427BAI1_ENSVE</name>
<gene>
    <name evidence="2" type="ORF">B296_00009607</name>
</gene>